<comment type="caution">
    <text evidence="3">The sequence shown here is derived from an EMBL/GenBank/DDBJ whole genome shotgun (WGS) entry which is preliminary data.</text>
</comment>
<proteinExistence type="inferred from homology"/>
<sequence length="159" mass="16500">MFPKSPAENKMVSHDAVSRGSDDVETVVGPSVVVEGDFASEGNILVKGTVSGSVKTARLLTVEPGAKIMANVKAGDAVVAGEVRGSIKVEQQLELTASARVLGDIQCQILVVAAGALLQGKVAMKGLEGASTEPNDRRRVARGGRVRGEEEMTEDSAEV</sequence>
<reference evidence="3 4" key="1">
    <citation type="journal article" date="2016" name="Nat. Commun.">
        <title>Thousands of microbial genomes shed light on interconnected biogeochemical processes in an aquifer system.</title>
        <authorList>
            <person name="Anantharaman K."/>
            <person name="Brown C.T."/>
            <person name="Hug L.A."/>
            <person name="Sharon I."/>
            <person name="Castelle C.J."/>
            <person name="Probst A.J."/>
            <person name="Thomas B.C."/>
            <person name="Singh A."/>
            <person name="Wilkins M.J."/>
            <person name="Karaoz U."/>
            <person name="Brodie E.L."/>
            <person name="Williams K.H."/>
            <person name="Hubbard S.S."/>
            <person name="Banfield J.F."/>
        </authorList>
    </citation>
    <scope>NUCLEOTIDE SEQUENCE [LARGE SCALE GENOMIC DNA]</scope>
</reference>
<accession>A0A1F6N4D9</accession>
<evidence type="ECO:0000313" key="3">
    <source>
        <dbReference type="EMBL" id="OGH78866.1"/>
    </source>
</evidence>
<comment type="similarity">
    <text evidence="1">Belongs to the bactofilin family.</text>
</comment>
<dbReference type="InterPro" id="IPR007607">
    <property type="entry name" value="BacA/B"/>
</dbReference>
<evidence type="ECO:0008006" key="5">
    <source>
        <dbReference type="Google" id="ProtNLM"/>
    </source>
</evidence>
<name>A0A1F6N4D9_9BACT</name>
<dbReference type="PANTHER" id="PTHR35024">
    <property type="entry name" value="HYPOTHETICAL CYTOSOLIC PROTEIN"/>
    <property type="match status" value="1"/>
</dbReference>
<gene>
    <name evidence="3" type="ORF">A2983_00850</name>
</gene>
<evidence type="ECO:0000256" key="1">
    <source>
        <dbReference type="ARBA" id="ARBA00044755"/>
    </source>
</evidence>
<dbReference type="AlphaFoldDB" id="A0A1F6N4D9"/>
<organism evidence="3 4">
    <name type="scientific">Candidatus Magasanikbacteria bacterium RIFCSPLOWO2_01_FULL_40_15</name>
    <dbReference type="NCBI Taxonomy" id="1798686"/>
    <lineage>
        <taxon>Bacteria</taxon>
        <taxon>Candidatus Magasanikiibacteriota</taxon>
    </lineage>
</organism>
<dbReference type="Proteomes" id="UP000177040">
    <property type="component" value="Unassembled WGS sequence"/>
</dbReference>
<evidence type="ECO:0000313" key="4">
    <source>
        <dbReference type="Proteomes" id="UP000177040"/>
    </source>
</evidence>
<protein>
    <recommendedName>
        <fullName evidence="5">Cell shape determination protein CcmA</fullName>
    </recommendedName>
</protein>
<dbReference type="Pfam" id="PF04519">
    <property type="entry name" value="Bactofilin"/>
    <property type="match status" value="1"/>
</dbReference>
<feature type="region of interest" description="Disordered" evidence="2">
    <location>
        <begin position="128"/>
        <end position="159"/>
    </location>
</feature>
<dbReference type="PANTHER" id="PTHR35024:SF4">
    <property type="entry name" value="POLYMER-FORMING CYTOSKELETAL PROTEIN"/>
    <property type="match status" value="1"/>
</dbReference>
<evidence type="ECO:0000256" key="2">
    <source>
        <dbReference type="SAM" id="MobiDB-lite"/>
    </source>
</evidence>
<dbReference type="EMBL" id="MFQH01000001">
    <property type="protein sequence ID" value="OGH78866.1"/>
    <property type="molecule type" value="Genomic_DNA"/>
</dbReference>